<comment type="caution">
    <text evidence="12">The sequence shown here is derived from an EMBL/GenBank/DDBJ whole genome shotgun (WGS) entry which is preliminary data.</text>
</comment>
<dbReference type="SUPFAM" id="SSF56935">
    <property type="entry name" value="Porins"/>
    <property type="match status" value="1"/>
</dbReference>
<evidence type="ECO:0000256" key="7">
    <source>
        <dbReference type="ARBA" id="ARBA00023065"/>
    </source>
</evidence>
<dbReference type="AlphaFoldDB" id="A0A0F9PMZ1"/>
<dbReference type="GO" id="GO:0015344">
    <property type="term" value="F:siderophore uptake transmembrane transporter activity"/>
    <property type="evidence" value="ECO:0007669"/>
    <property type="project" value="TreeGrafter"/>
</dbReference>
<evidence type="ECO:0000313" key="12">
    <source>
        <dbReference type="EMBL" id="KKN25947.1"/>
    </source>
</evidence>
<evidence type="ECO:0000256" key="5">
    <source>
        <dbReference type="ARBA" id="ARBA00022729"/>
    </source>
</evidence>
<protein>
    <recommendedName>
        <fullName evidence="11">TonB-dependent receptor-like beta-barrel domain-containing protein</fullName>
    </recommendedName>
</protein>
<evidence type="ECO:0000256" key="4">
    <source>
        <dbReference type="ARBA" id="ARBA00022692"/>
    </source>
</evidence>
<feature type="domain" description="TonB-dependent receptor-like beta-barrel" evidence="11">
    <location>
        <begin position="1"/>
        <end position="68"/>
    </location>
</feature>
<evidence type="ECO:0000256" key="3">
    <source>
        <dbReference type="ARBA" id="ARBA00022496"/>
    </source>
</evidence>
<dbReference type="Pfam" id="PF00593">
    <property type="entry name" value="TonB_dep_Rec_b-barrel"/>
    <property type="match status" value="1"/>
</dbReference>
<keyword evidence="10" id="KW-0998">Cell outer membrane</keyword>
<dbReference type="Gene3D" id="2.40.170.20">
    <property type="entry name" value="TonB-dependent receptor, beta-barrel domain"/>
    <property type="match status" value="1"/>
</dbReference>
<keyword evidence="3" id="KW-0410">Iron transport</keyword>
<dbReference type="PANTHER" id="PTHR32552:SF68">
    <property type="entry name" value="FERRICHROME OUTER MEMBRANE TRANSPORTER_PHAGE RECEPTOR"/>
    <property type="match status" value="1"/>
</dbReference>
<keyword evidence="7" id="KW-0406">Ion transport</keyword>
<keyword evidence="2" id="KW-0813">Transport</keyword>
<evidence type="ECO:0000256" key="10">
    <source>
        <dbReference type="ARBA" id="ARBA00023237"/>
    </source>
</evidence>
<keyword evidence="5" id="KW-0732">Signal</keyword>
<sequence>MASIWTDYRLAALGLPKVVIGGGARYIGTSYISSSDTNQKVDDYPLYDLKISYEVDKNWSMAMKAQNLTNEKYLFCNSTCRYGDERMVIGSVNYQW</sequence>
<evidence type="ECO:0000256" key="9">
    <source>
        <dbReference type="ARBA" id="ARBA00023136"/>
    </source>
</evidence>
<evidence type="ECO:0000256" key="2">
    <source>
        <dbReference type="ARBA" id="ARBA00022448"/>
    </source>
</evidence>
<keyword evidence="8" id="KW-0798">TonB box</keyword>
<evidence type="ECO:0000256" key="6">
    <source>
        <dbReference type="ARBA" id="ARBA00023004"/>
    </source>
</evidence>
<reference evidence="12" key="1">
    <citation type="journal article" date="2015" name="Nature">
        <title>Complex archaea that bridge the gap between prokaryotes and eukaryotes.</title>
        <authorList>
            <person name="Spang A."/>
            <person name="Saw J.H."/>
            <person name="Jorgensen S.L."/>
            <person name="Zaremba-Niedzwiedzka K."/>
            <person name="Martijn J."/>
            <person name="Lind A.E."/>
            <person name="van Eijk R."/>
            <person name="Schleper C."/>
            <person name="Guy L."/>
            <person name="Ettema T.J."/>
        </authorList>
    </citation>
    <scope>NUCLEOTIDE SEQUENCE</scope>
</reference>
<accession>A0A0F9PMZ1</accession>
<name>A0A0F9PMZ1_9ZZZZ</name>
<dbReference type="InterPro" id="IPR039426">
    <property type="entry name" value="TonB-dep_rcpt-like"/>
</dbReference>
<evidence type="ECO:0000259" key="11">
    <source>
        <dbReference type="Pfam" id="PF00593"/>
    </source>
</evidence>
<dbReference type="PANTHER" id="PTHR32552">
    <property type="entry name" value="FERRICHROME IRON RECEPTOR-RELATED"/>
    <property type="match status" value="1"/>
</dbReference>
<proteinExistence type="predicted"/>
<organism evidence="12">
    <name type="scientific">marine sediment metagenome</name>
    <dbReference type="NCBI Taxonomy" id="412755"/>
    <lineage>
        <taxon>unclassified sequences</taxon>
        <taxon>metagenomes</taxon>
        <taxon>ecological metagenomes</taxon>
    </lineage>
</organism>
<evidence type="ECO:0000256" key="8">
    <source>
        <dbReference type="ARBA" id="ARBA00023077"/>
    </source>
</evidence>
<keyword evidence="9" id="KW-0472">Membrane</keyword>
<dbReference type="EMBL" id="LAZR01002758">
    <property type="protein sequence ID" value="KKN25947.1"/>
    <property type="molecule type" value="Genomic_DNA"/>
</dbReference>
<dbReference type="InterPro" id="IPR000531">
    <property type="entry name" value="Beta-barrel_TonB"/>
</dbReference>
<keyword evidence="6" id="KW-0408">Iron</keyword>
<gene>
    <name evidence="12" type="ORF">LCGC14_0879600</name>
</gene>
<dbReference type="InterPro" id="IPR036942">
    <property type="entry name" value="Beta-barrel_TonB_sf"/>
</dbReference>
<keyword evidence="4" id="KW-0812">Transmembrane</keyword>
<evidence type="ECO:0000256" key="1">
    <source>
        <dbReference type="ARBA" id="ARBA00004571"/>
    </source>
</evidence>
<dbReference type="GO" id="GO:0009279">
    <property type="term" value="C:cell outer membrane"/>
    <property type="evidence" value="ECO:0007669"/>
    <property type="project" value="UniProtKB-SubCell"/>
</dbReference>
<comment type="subcellular location">
    <subcellularLocation>
        <location evidence="1">Cell outer membrane</location>
        <topology evidence="1">Multi-pass membrane protein</topology>
    </subcellularLocation>
</comment>